<organism evidence="2 3">
    <name type="scientific">Catellatospora coxensis</name>
    <dbReference type="NCBI Taxonomy" id="310354"/>
    <lineage>
        <taxon>Bacteria</taxon>
        <taxon>Bacillati</taxon>
        <taxon>Actinomycetota</taxon>
        <taxon>Actinomycetes</taxon>
        <taxon>Micromonosporales</taxon>
        <taxon>Micromonosporaceae</taxon>
        <taxon>Catellatospora</taxon>
    </lineage>
</organism>
<proteinExistence type="predicted"/>
<evidence type="ECO:0000313" key="2">
    <source>
        <dbReference type="EMBL" id="GIG05633.1"/>
    </source>
</evidence>
<dbReference type="EMBL" id="BONI01000016">
    <property type="protein sequence ID" value="GIG05633.1"/>
    <property type="molecule type" value="Genomic_DNA"/>
</dbReference>
<keyword evidence="3" id="KW-1185">Reference proteome</keyword>
<dbReference type="Proteomes" id="UP000630887">
    <property type="component" value="Unassembled WGS sequence"/>
</dbReference>
<protein>
    <recommendedName>
        <fullName evidence="4">Lipoprotein LpqN</fullName>
    </recommendedName>
</protein>
<name>A0A8J3KN76_9ACTN</name>
<comment type="caution">
    <text evidence="2">The sequence shown here is derived from an EMBL/GenBank/DDBJ whole genome shotgun (WGS) entry which is preliminary data.</text>
</comment>
<accession>A0A8J3KN76</accession>
<feature type="signal peptide" evidence="1">
    <location>
        <begin position="1"/>
        <end position="22"/>
    </location>
</feature>
<keyword evidence="1" id="KW-0732">Signal</keyword>
<evidence type="ECO:0000313" key="3">
    <source>
        <dbReference type="Proteomes" id="UP000630887"/>
    </source>
</evidence>
<reference evidence="2 3" key="1">
    <citation type="submission" date="2021-01" db="EMBL/GenBank/DDBJ databases">
        <title>Whole genome shotgun sequence of Catellatospora coxensis NBRC 107359.</title>
        <authorList>
            <person name="Komaki H."/>
            <person name="Tamura T."/>
        </authorList>
    </citation>
    <scope>NUCLEOTIDE SEQUENCE [LARGE SCALE GENOMIC DNA]</scope>
    <source>
        <strain evidence="2 3">NBRC 107359</strain>
    </source>
</reference>
<sequence length="631" mass="67595">MTRHRAVAATLVVALVTAIAAACSDDGDFAESGTATGVVVSGPNRARGGDLKISEAADPPSMPPGFRQVGKVTHIAGRLKDYVTITLPIPPEVGAAQLPELRVMRHDGKAWGAIVPQQIDIDRRQVKVTTNAFSLWSLSTWDVEQAAADFLAGSRNLLSSGGWWILGSVGKFAVNPPITECRYPALTLQIDLSSFVDDAIACPKFLPDDRERHTYRLHLSNLRGFPVMMRLPRGVTAHAVTPQAANPISQLLAYVGARHGMAVLPGGGELVLTVNALDLPKDARISGALDLTGVVLDTGVAIIRLVTGYEWNDEVIKAMGEAQEFADAVACVMDQSEGIAKRISGMSAGQLARELSYSAAACMSTELIVRAVSVYAKFQHQVYNEDQALQEALRTAVRRVVAIIENAPALTQIVATMLAARSGRTTFTLAMTLQDPAVDALYRALPTPGSGGFRRGYGPSAGPANGGQLTFAGTPCIADERPQSWAAWTHAAAYGRYDRDGVYAVSVQVAYIKPEHKAAVRDLFTYLAGSTARCEHRADGDIVELDNYDSRQYGSVTDYRVGIAGWENSESFRYGVAAAFDPTKSLVVHVSVSADTYADVDADDIKEALAEALDYVVNKLDVSLGTTYLPR</sequence>
<evidence type="ECO:0008006" key="4">
    <source>
        <dbReference type="Google" id="ProtNLM"/>
    </source>
</evidence>
<feature type="chain" id="PRO_5035192988" description="Lipoprotein LpqN" evidence="1">
    <location>
        <begin position="23"/>
        <end position="631"/>
    </location>
</feature>
<gene>
    <name evidence="2" type="ORF">Cco03nite_23330</name>
</gene>
<evidence type="ECO:0000256" key="1">
    <source>
        <dbReference type="SAM" id="SignalP"/>
    </source>
</evidence>
<dbReference type="PROSITE" id="PS51257">
    <property type="entry name" value="PROKAR_LIPOPROTEIN"/>
    <property type="match status" value="1"/>
</dbReference>
<dbReference type="AlphaFoldDB" id="A0A8J3KN76"/>